<accession>A0A0S3ST08</accession>
<reference evidence="1 2" key="1">
    <citation type="journal article" date="2015" name="Sci. Rep.">
        <title>The power of single molecule real-time sequencing technology in the de novo assembly of a eukaryotic genome.</title>
        <authorList>
            <person name="Sakai H."/>
            <person name="Naito K."/>
            <person name="Ogiso-Tanaka E."/>
            <person name="Takahashi Y."/>
            <person name="Iseki K."/>
            <person name="Muto C."/>
            <person name="Satou K."/>
            <person name="Teruya K."/>
            <person name="Shiroma A."/>
            <person name="Shimoji M."/>
            <person name="Hirano T."/>
            <person name="Itoh T."/>
            <person name="Kaga A."/>
            <person name="Tomooka N."/>
        </authorList>
    </citation>
    <scope>NUCLEOTIDE SEQUENCE [LARGE SCALE GENOMIC DNA]</scope>
    <source>
        <strain evidence="2">cv. Shumari</strain>
    </source>
</reference>
<organism evidence="1 2">
    <name type="scientific">Vigna angularis var. angularis</name>
    <dbReference type="NCBI Taxonomy" id="157739"/>
    <lineage>
        <taxon>Eukaryota</taxon>
        <taxon>Viridiplantae</taxon>
        <taxon>Streptophyta</taxon>
        <taxon>Embryophyta</taxon>
        <taxon>Tracheophyta</taxon>
        <taxon>Spermatophyta</taxon>
        <taxon>Magnoliopsida</taxon>
        <taxon>eudicotyledons</taxon>
        <taxon>Gunneridae</taxon>
        <taxon>Pentapetalae</taxon>
        <taxon>rosids</taxon>
        <taxon>fabids</taxon>
        <taxon>Fabales</taxon>
        <taxon>Fabaceae</taxon>
        <taxon>Papilionoideae</taxon>
        <taxon>50 kb inversion clade</taxon>
        <taxon>NPAAA clade</taxon>
        <taxon>indigoferoid/millettioid clade</taxon>
        <taxon>Phaseoleae</taxon>
        <taxon>Vigna</taxon>
    </lineage>
</organism>
<evidence type="ECO:0000313" key="2">
    <source>
        <dbReference type="Proteomes" id="UP000291084"/>
    </source>
</evidence>
<dbReference type="AlphaFoldDB" id="A0A0S3ST08"/>
<dbReference type="Proteomes" id="UP000291084">
    <property type="component" value="Chromosome 8"/>
</dbReference>
<proteinExistence type="predicted"/>
<protein>
    <submittedName>
        <fullName evidence="1">Uncharacterized protein</fullName>
    </submittedName>
</protein>
<dbReference type="EMBL" id="AP015041">
    <property type="protein sequence ID" value="BAT95964.1"/>
    <property type="molecule type" value="Genomic_DNA"/>
</dbReference>
<gene>
    <name evidence="1" type="primary">Vigan.08G281900</name>
    <name evidence="1" type="ORF">VIGAN_08281900</name>
</gene>
<name>A0A0S3ST08_PHAAN</name>
<keyword evidence="2" id="KW-1185">Reference proteome</keyword>
<evidence type="ECO:0000313" key="1">
    <source>
        <dbReference type="EMBL" id="BAT95964.1"/>
    </source>
</evidence>
<sequence>MPAAQGIGWLIIMDFKSVQITPLAETVGAQDVDYKLSVLREKQPGIEQEDNTSINLLGSQYSDMSFQMFRRKGEASRENFRGAT</sequence>